<dbReference type="GO" id="GO:0006351">
    <property type="term" value="P:DNA-templated transcription"/>
    <property type="evidence" value="ECO:0007669"/>
    <property type="project" value="InterPro"/>
</dbReference>
<keyword evidence="5" id="KW-0539">Nucleus</keyword>
<dbReference type="InterPro" id="IPR050987">
    <property type="entry name" value="AtrR-like"/>
</dbReference>
<accession>A0A9W8TP28</accession>
<reference evidence="7" key="1">
    <citation type="submission" date="2022-07" db="EMBL/GenBank/DDBJ databases">
        <title>Genome Sequence of Xylaria arbuscula.</title>
        <authorList>
            <person name="Buettner E."/>
        </authorList>
    </citation>
    <scope>NUCLEOTIDE SEQUENCE</scope>
    <source>
        <strain evidence="7">VT107</strain>
    </source>
</reference>
<keyword evidence="3" id="KW-0238">DNA-binding</keyword>
<dbReference type="EMBL" id="JANPWZ010000207">
    <property type="protein sequence ID" value="KAJ3578497.1"/>
    <property type="molecule type" value="Genomic_DNA"/>
</dbReference>
<proteinExistence type="predicted"/>
<dbReference type="AlphaFoldDB" id="A0A9W8TP28"/>
<evidence type="ECO:0000313" key="8">
    <source>
        <dbReference type="Proteomes" id="UP001148614"/>
    </source>
</evidence>
<evidence type="ECO:0000256" key="3">
    <source>
        <dbReference type="ARBA" id="ARBA00023125"/>
    </source>
</evidence>
<gene>
    <name evidence="7" type="ORF">NPX13_g2073</name>
</gene>
<dbReference type="GO" id="GO:0003700">
    <property type="term" value="F:DNA-binding transcription factor activity"/>
    <property type="evidence" value="ECO:0007669"/>
    <property type="project" value="InterPro"/>
</dbReference>
<evidence type="ECO:0000256" key="2">
    <source>
        <dbReference type="ARBA" id="ARBA00023015"/>
    </source>
</evidence>
<comment type="caution">
    <text evidence="7">The sequence shown here is derived from an EMBL/GenBank/DDBJ whole genome shotgun (WGS) entry which is preliminary data.</text>
</comment>
<evidence type="ECO:0000256" key="5">
    <source>
        <dbReference type="ARBA" id="ARBA00023242"/>
    </source>
</evidence>
<dbReference type="GO" id="GO:0005634">
    <property type="term" value="C:nucleus"/>
    <property type="evidence" value="ECO:0007669"/>
    <property type="project" value="UniProtKB-SubCell"/>
</dbReference>
<dbReference type="PANTHER" id="PTHR46910">
    <property type="entry name" value="TRANSCRIPTION FACTOR PDR1"/>
    <property type="match status" value="1"/>
</dbReference>
<dbReference type="InterPro" id="IPR007219">
    <property type="entry name" value="XnlR_reg_dom"/>
</dbReference>
<dbReference type="SMART" id="SM00906">
    <property type="entry name" value="Fungal_trans"/>
    <property type="match status" value="1"/>
</dbReference>
<name>A0A9W8TP28_9PEZI</name>
<evidence type="ECO:0000259" key="6">
    <source>
        <dbReference type="SMART" id="SM00906"/>
    </source>
</evidence>
<protein>
    <recommendedName>
        <fullName evidence="6">Xylanolytic transcriptional activator regulatory domain-containing protein</fullName>
    </recommendedName>
</protein>
<dbReference type="Pfam" id="PF04082">
    <property type="entry name" value="Fungal_trans"/>
    <property type="match status" value="1"/>
</dbReference>
<organism evidence="7 8">
    <name type="scientific">Xylaria arbuscula</name>
    <dbReference type="NCBI Taxonomy" id="114810"/>
    <lineage>
        <taxon>Eukaryota</taxon>
        <taxon>Fungi</taxon>
        <taxon>Dikarya</taxon>
        <taxon>Ascomycota</taxon>
        <taxon>Pezizomycotina</taxon>
        <taxon>Sordariomycetes</taxon>
        <taxon>Xylariomycetidae</taxon>
        <taxon>Xylariales</taxon>
        <taxon>Xylariaceae</taxon>
        <taxon>Xylaria</taxon>
    </lineage>
</organism>
<sequence length="655" mass="72319">MNMGLTSALIQANLGLAGRVNAEKNSAGSVTPVYPNGRISFDLLLAANISFRLRESSLESKPTDAVGPNDQSDAALPEFYIDQILSQARVGRNVKNGPFAVKGNELFDNRLRYISKQLRNNKVEELLHRISSVVQSHLPRHETAPSGSVELKKTDAQVQLSAEEVNTFVTAYFRYAHPTYPFLDQSAFQDIVSKIALNEPMSKACSILYHAVLAIGCQISGGGSFLPRQGKSWALFAVALAAFPDILMFRDSVEMLQALAAMSLYTLSISCMAMEHIVLSEAARRAQNLRGAKLSDSAVVRYQRAFWTIYCIDKVSSFHFGRPSMFADHQIIVPLPILSATPLGEFNWILTVARYARLLSKSTSSLFSVGATGRPTCYYISVIQQFDRKLEEWYESIPSGYRSASTADMHFLQTDLHKLICVWTRLMYNSFKLTLCRARLQIAPDAEATRVMLATSRSTLEVTSFLNVHPSTPFWLLAGIPLVSLLVLFDFVISNPKHPETSINLALLDVAGGHFSKIEYASKGWLPGSLITEFSHIAREYVNNQGNLSQANANDKPCNQANPSSMQQNLQLLPLELEAKPPTGPPTTSSFDIMTPTVNHEALPPDILQFSGAGSVWQLHDGLFSGTDVLGIFNSFIPEMDLSFPYPTQDSFGLD</sequence>
<keyword evidence="4" id="KW-0804">Transcription</keyword>
<dbReference type="CDD" id="cd12148">
    <property type="entry name" value="fungal_TF_MHR"/>
    <property type="match status" value="1"/>
</dbReference>
<evidence type="ECO:0000313" key="7">
    <source>
        <dbReference type="EMBL" id="KAJ3578497.1"/>
    </source>
</evidence>
<keyword evidence="8" id="KW-1185">Reference proteome</keyword>
<dbReference type="GO" id="GO:0008270">
    <property type="term" value="F:zinc ion binding"/>
    <property type="evidence" value="ECO:0007669"/>
    <property type="project" value="InterPro"/>
</dbReference>
<dbReference type="PANTHER" id="PTHR46910:SF37">
    <property type="entry name" value="ZN(II)2CYS6 TRANSCRIPTION FACTOR (EUROFUNG)"/>
    <property type="match status" value="1"/>
</dbReference>
<feature type="domain" description="Xylanolytic transcriptional activator regulatory" evidence="6">
    <location>
        <begin position="275"/>
        <end position="342"/>
    </location>
</feature>
<keyword evidence="2" id="KW-0805">Transcription regulation</keyword>
<comment type="subcellular location">
    <subcellularLocation>
        <location evidence="1">Nucleus</location>
    </subcellularLocation>
</comment>
<evidence type="ECO:0000256" key="4">
    <source>
        <dbReference type="ARBA" id="ARBA00023163"/>
    </source>
</evidence>
<evidence type="ECO:0000256" key="1">
    <source>
        <dbReference type="ARBA" id="ARBA00004123"/>
    </source>
</evidence>
<dbReference type="GO" id="GO:0003677">
    <property type="term" value="F:DNA binding"/>
    <property type="evidence" value="ECO:0007669"/>
    <property type="project" value="UniProtKB-KW"/>
</dbReference>
<dbReference type="Proteomes" id="UP001148614">
    <property type="component" value="Unassembled WGS sequence"/>
</dbReference>